<evidence type="ECO:0000256" key="7">
    <source>
        <dbReference type="SAM" id="Phobius"/>
    </source>
</evidence>
<dbReference type="PANTHER" id="PTHR42718">
    <property type="entry name" value="MAJOR FACILITATOR SUPERFAMILY MULTIDRUG TRANSPORTER MFSC"/>
    <property type="match status" value="1"/>
</dbReference>
<feature type="transmembrane region" description="Helical" evidence="7">
    <location>
        <begin position="309"/>
        <end position="326"/>
    </location>
</feature>
<evidence type="ECO:0000256" key="5">
    <source>
        <dbReference type="ARBA" id="ARBA00022989"/>
    </source>
</evidence>
<dbReference type="Gene3D" id="1.20.1720.10">
    <property type="entry name" value="Multidrug resistance protein D"/>
    <property type="match status" value="1"/>
</dbReference>
<keyword evidence="6 7" id="KW-0472">Membrane</keyword>
<evidence type="ECO:0000256" key="2">
    <source>
        <dbReference type="ARBA" id="ARBA00022448"/>
    </source>
</evidence>
<feature type="transmembrane region" description="Helical" evidence="7">
    <location>
        <begin position="53"/>
        <end position="73"/>
    </location>
</feature>
<accession>A0A8J2ZAK4</accession>
<dbReference type="PRINTS" id="PR01036">
    <property type="entry name" value="TCRTETB"/>
</dbReference>
<dbReference type="RefSeq" id="WP_188899390.1">
    <property type="nucleotide sequence ID" value="NZ_BMKS01000004.1"/>
</dbReference>
<dbReference type="EMBL" id="BMKS01000004">
    <property type="protein sequence ID" value="GGG27901.1"/>
    <property type="molecule type" value="Genomic_DNA"/>
</dbReference>
<comment type="caution">
    <text evidence="9">The sequence shown here is derived from an EMBL/GenBank/DDBJ whole genome shotgun (WGS) entry which is preliminary data.</text>
</comment>
<feature type="transmembrane region" description="Helical" evidence="7">
    <location>
        <begin position="271"/>
        <end position="297"/>
    </location>
</feature>
<dbReference type="AlphaFoldDB" id="A0A8J2ZAK4"/>
<keyword evidence="10" id="KW-1185">Reference proteome</keyword>
<gene>
    <name evidence="9" type="ORF">GCM10010964_14800</name>
</gene>
<name>A0A8J2ZAK4_9PROT</name>
<reference evidence="9 10" key="1">
    <citation type="journal article" date="2014" name="Int. J. Syst. Evol. Microbiol.">
        <title>Complete genome sequence of Corynebacterium casei LMG S-19264T (=DSM 44701T), isolated from a smear-ripened cheese.</title>
        <authorList>
            <consortium name="US DOE Joint Genome Institute (JGI-PGF)"/>
            <person name="Walter F."/>
            <person name="Albersmeier A."/>
            <person name="Kalinowski J."/>
            <person name="Ruckert C."/>
        </authorList>
    </citation>
    <scope>NUCLEOTIDE SEQUENCE [LARGE SCALE GENOMIC DNA]</scope>
    <source>
        <strain evidence="9 10">CGMCC 1.16330</strain>
    </source>
</reference>
<feature type="transmembrane region" description="Helical" evidence="7">
    <location>
        <begin position="143"/>
        <end position="167"/>
    </location>
</feature>
<feature type="domain" description="Major facilitator superfamily (MFS) profile" evidence="8">
    <location>
        <begin position="14"/>
        <end position="456"/>
    </location>
</feature>
<dbReference type="GO" id="GO:0022857">
    <property type="term" value="F:transmembrane transporter activity"/>
    <property type="evidence" value="ECO:0007669"/>
    <property type="project" value="InterPro"/>
</dbReference>
<proteinExistence type="predicted"/>
<dbReference type="CDD" id="cd17321">
    <property type="entry name" value="MFS_MMR_MDR_like"/>
    <property type="match status" value="1"/>
</dbReference>
<comment type="subcellular location">
    <subcellularLocation>
        <location evidence="1">Cell membrane</location>
        <topology evidence="1">Multi-pass membrane protein</topology>
    </subcellularLocation>
</comment>
<keyword evidence="5 7" id="KW-1133">Transmembrane helix</keyword>
<feature type="transmembrane region" description="Helical" evidence="7">
    <location>
        <begin position="173"/>
        <end position="193"/>
    </location>
</feature>
<feature type="transmembrane region" description="Helical" evidence="7">
    <location>
        <begin position="234"/>
        <end position="251"/>
    </location>
</feature>
<feature type="transmembrane region" description="Helical" evidence="7">
    <location>
        <begin position="333"/>
        <end position="354"/>
    </location>
</feature>
<dbReference type="Proteomes" id="UP000597507">
    <property type="component" value="Unassembled WGS sequence"/>
</dbReference>
<dbReference type="InterPro" id="IPR020846">
    <property type="entry name" value="MFS_dom"/>
</dbReference>
<organism evidence="9 10">
    <name type="scientific">Caldovatus sediminis</name>
    <dbReference type="NCBI Taxonomy" id="2041189"/>
    <lineage>
        <taxon>Bacteria</taxon>
        <taxon>Pseudomonadati</taxon>
        <taxon>Pseudomonadota</taxon>
        <taxon>Alphaproteobacteria</taxon>
        <taxon>Acetobacterales</taxon>
        <taxon>Roseomonadaceae</taxon>
        <taxon>Caldovatus</taxon>
    </lineage>
</organism>
<feature type="transmembrane region" description="Helical" evidence="7">
    <location>
        <begin position="85"/>
        <end position="104"/>
    </location>
</feature>
<dbReference type="Gene3D" id="1.20.1250.20">
    <property type="entry name" value="MFS general substrate transporter like domains"/>
    <property type="match status" value="1"/>
</dbReference>
<feature type="transmembrane region" description="Helical" evidence="7">
    <location>
        <begin position="360"/>
        <end position="379"/>
    </location>
</feature>
<keyword evidence="2" id="KW-0813">Transport</keyword>
<dbReference type="PROSITE" id="PS50850">
    <property type="entry name" value="MFS"/>
    <property type="match status" value="1"/>
</dbReference>
<evidence type="ECO:0000259" key="8">
    <source>
        <dbReference type="PROSITE" id="PS50850"/>
    </source>
</evidence>
<evidence type="ECO:0000256" key="6">
    <source>
        <dbReference type="ARBA" id="ARBA00023136"/>
    </source>
</evidence>
<dbReference type="Pfam" id="PF07690">
    <property type="entry name" value="MFS_1"/>
    <property type="match status" value="1"/>
</dbReference>
<evidence type="ECO:0000313" key="10">
    <source>
        <dbReference type="Proteomes" id="UP000597507"/>
    </source>
</evidence>
<keyword evidence="4 7" id="KW-0812">Transmembrane</keyword>
<dbReference type="SUPFAM" id="SSF103473">
    <property type="entry name" value="MFS general substrate transporter"/>
    <property type="match status" value="1"/>
</dbReference>
<sequence>MHAPAAHEDGLPPAQRRRAVASVLLVIGISVLLAAQVNVALPGIARDLAAEPATAVWIVNAYQLAVVATLLPFAALGDRVGHRRVFLAGTAVFGLASAACALAPSLPVLIAARLAQGLGGAAAMSVQPALLRFSYPHAQLGRAIGNTAMVVAISTAAGPSVAAAVLAVADWPWMFAANLPLALLGLALAAPSLPRDAATRSALGGRFDALAAALNAAAFGLVFVGLYGLAARPVLGLLALCGGIAAGVALVRREHGAPAPLLPLDLLRVRVIGLAVSASVCNFAAQMMAFIALPFLLQHDLGRDQVETGLLITPWAIAVAVMAPLAGRLSDRFSTATLCAIGGALTAVGLALLAAMPRTVGVAGFIALVALCGVGFGLFQTPNNRAMLGAAPRARSGGAGGLQGTARLSGQTLGSTLVALTFLAAPQVAPAAALAFGAAFGLAGGGVSLARRRHGRDGERG</sequence>
<feature type="transmembrane region" description="Helical" evidence="7">
    <location>
        <begin position="431"/>
        <end position="450"/>
    </location>
</feature>
<evidence type="ECO:0000256" key="1">
    <source>
        <dbReference type="ARBA" id="ARBA00004651"/>
    </source>
</evidence>
<dbReference type="InterPro" id="IPR036259">
    <property type="entry name" value="MFS_trans_sf"/>
</dbReference>
<feature type="transmembrane region" description="Helical" evidence="7">
    <location>
        <begin position="205"/>
        <end position="228"/>
    </location>
</feature>
<keyword evidence="3" id="KW-1003">Cell membrane</keyword>
<protein>
    <submittedName>
        <fullName evidence="9">MFS transporter</fullName>
    </submittedName>
</protein>
<dbReference type="GO" id="GO:0005886">
    <property type="term" value="C:plasma membrane"/>
    <property type="evidence" value="ECO:0007669"/>
    <property type="project" value="UniProtKB-SubCell"/>
</dbReference>
<evidence type="ECO:0000313" key="9">
    <source>
        <dbReference type="EMBL" id="GGG27901.1"/>
    </source>
</evidence>
<dbReference type="PANTHER" id="PTHR42718:SF46">
    <property type="entry name" value="BLR6921 PROTEIN"/>
    <property type="match status" value="1"/>
</dbReference>
<dbReference type="InterPro" id="IPR011701">
    <property type="entry name" value="MFS"/>
</dbReference>
<evidence type="ECO:0000256" key="3">
    <source>
        <dbReference type="ARBA" id="ARBA00022475"/>
    </source>
</evidence>
<evidence type="ECO:0000256" key="4">
    <source>
        <dbReference type="ARBA" id="ARBA00022692"/>
    </source>
</evidence>
<feature type="transmembrane region" description="Helical" evidence="7">
    <location>
        <begin position="20"/>
        <end position="41"/>
    </location>
</feature>